<dbReference type="OrthoDB" id="9923217at2"/>
<accession>A0A3S4DAL1</accession>
<sequence>MLIDPRSFYTIVFAIIALVVGWSVWTGVTRMAARSLRPLSMALAVLLAGAGACYLIGQSKSGVDLRGLGGMLLCLLLLLAAGSLAFGAALRWLHDATRRRVEPEWNTLPDRPWDIWGLCALSILAVGISLLE</sequence>
<evidence type="ECO:0000313" key="3">
    <source>
        <dbReference type="Proteomes" id="UP000270743"/>
    </source>
</evidence>
<evidence type="ECO:0000313" key="2">
    <source>
        <dbReference type="EMBL" id="VDS08118.1"/>
    </source>
</evidence>
<name>A0A3S4DAL1_9RHOB</name>
<reference evidence="2 3" key="1">
    <citation type="submission" date="2018-12" db="EMBL/GenBank/DDBJ databases">
        <authorList>
            <person name="Criscuolo A."/>
        </authorList>
    </citation>
    <scope>NUCLEOTIDE SEQUENCE [LARGE SCALE GENOMIC DNA]</scope>
    <source>
        <strain evidence="2">ACIP1116241</strain>
    </source>
</reference>
<keyword evidence="1" id="KW-0812">Transmembrane</keyword>
<dbReference type="RefSeq" id="WP_126153806.1">
    <property type="nucleotide sequence ID" value="NZ_UZWE01000025.1"/>
</dbReference>
<feature type="transmembrane region" description="Helical" evidence="1">
    <location>
        <begin position="7"/>
        <end position="25"/>
    </location>
</feature>
<feature type="transmembrane region" description="Helical" evidence="1">
    <location>
        <begin position="37"/>
        <end position="56"/>
    </location>
</feature>
<proteinExistence type="predicted"/>
<dbReference type="EMBL" id="UZWE01000025">
    <property type="protein sequence ID" value="VDS08118.1"/>
    <property type="molecule type" value="Genomic_DNA"/>
</dbReference>
<keyword evidence="1" id="KW-1133">Transmembrane helix</keyword>
<evidence type="ECO:0008006" key="4">
    <source>
        <dbReference type="Google" id="ProtNLM"/>
    </source>
</evidence>
<organism evidence="2 3">
    <name type="scientific">Paracoccus haematequi</name>
    <dbReference type="NCBI Taxonomy" id="2491866"/>
    <lineage>
        <taxon>Bacteria</taxon>
        <taxon>Pseudomonadati</taxon>
        <taxon>Pseudomonadota</taxon>
        <taxon>Alphaproteobacteria</taxon>
        <taxon>Rhodobacterales</taxon>
        <taxon>Paracoccaceae</taxon>
        <taxon>Paracoccus</taxon>
    </lineage>
</organism>
<keyword evidence="3" id="KW-1185">Reference proteome</keyword>
<dbReference type="AlphaFoldDB" id="A0A3S4DAL1"/>
<feature type="transmembrane region" description="Helical" evidence="1">
    <location>
        <begin position="68"/>
        <end position="93"/>
    </location>
</feature>
<protein>
    <recommendedName>
        <fullName evidence="4">Transmembrane protein</fullName>
    </recommendedName>
</protein>
<keyword evidence="1" id="KW-0472">Membrane</keyword>
<evidence type="ECO:0000256" key="1">
    <source>
        <dbReference type="SAM" id="Phobius"/>
    </source>
</evidence>
<dbReference type="Proteomes" id="UP000270743">
    <property type="component" value="Unassembled WGS sequence"/>
</dbReference>
<gene>
    <name evidence="2" type="ORF">PARHAE_01301</name>
</gene>